<dbReference type="PANTHER" id="PTHR34380">
    <property type="entry name" value="BNAA03G12380D PROTEIN"/>
    <property type="match status" value="1"/>
</dbReference>
<sequence>MGLEANLMAQRGSAAASPTVKDLISLLRSSFLASEFQDVEEILVEREDHMRKQCNELRKKAEAFEKEKGVLVLKNQKLNDEMKKKQKEIDALRKENLEHKDQIKVLNSEKCRVSKSALEDELKMKQSEIDALRKLNVEYEKKEAELRFYKKQSTDLHDRVLKLEKTAKELITSAGSSSINLENSQQKNSAAENIKPPLLVEKGDNKIKTEPKLQEIIQIDDDDLKCHSTLKRKQSSIEVDKKYSSDFVDDIQPATQKRKNLQDLHNQPIISNPHSTPQSSGITPRVEKVEPRNLMSSLDSPASISDLNTKIIDGAYKTIIARNKMIKGKWRFKSEMLEEFDKDDELCMNAICALHRQSRTVLPLFDKSRITQLALLLINGDPQQKLKKTASEVNPSDVDECRMFAKKYAAQIFNIFQKKEDPFFPPSRS</sequence>
<dbReference type="AlphaFoldDB" id="A0AAU9LN24"/>
<gene>
    <name evidence="2" type="ORF">LVIROSA_LOCUS3306</name>
</gene>
<proteinExistence type="predicted"/>
<name>A0AAU9LN24_9ASTR</name>
<evidence type="ECO:0000313" key="2">
    <source>
        <dbReference type="EMBL" id="CAH1415460.1"/>
    </source>
</evidence>
<evidence type="ECO:0000256" key="1">
    <source>
        <dbReference type="SAM" id="Coils"/>
    </source>
</evidence>
<dbReference type="EMBL" id="CAKMRJ010000001">
    <property type="protein sequence ID" value="CAH1415460.1"/>
    <property type="molecule type" value="Genomic_DNA"/>
</dbReference>
<evidence type="ECO:0008006" key="4">
    <source>
        <dbReference type="Google" id="ProtNLM"/>
    </source>
</evidence>
<keyword evidence="3" id="KW-1185">Reference proteome</keyword>
<organism evidence="2 3">
    <name type="scientific">Lactuca virosa</name>
    <dbReference type="NCBI Taxonomy" id="75947"/>
    <lineage>
        <taxon>Eukaryota</taxon>
        <taxon>Viridiplantae</taxon>
        <taxon>Streptophyta</taxon>
        <taxon>Embryophyta</taxon>
        <taxon>Tracheophyta</taxon>
        <taxon>Spermatophyta</taxon>
        <taxon>Magnoliopsida</taxon>
        <taxon>eudicotyledons</taxon>
        <taxon>Gunneridae</taxon>
        <taxon>Pentapetalae</taxon>
        <taxon>asterids</taxon>
        <taxon>campanulids</taxon>
        <taxon>Asterales</taxon>
        <taxon>Asteraceae</taxon>
        <taxon>Cichorioideae</taxon>
        <taxon>Cichorieae</taxon>
        <taxon>Lactucinae</taxon>
        <taxon>Lactuca</taxon>
    </lineage>
</organism>
<evidence type="ECO:0000313" key="3">
    <source>
        <dbReference type="Proteomes" id="UP001157418"/>
    </source>
</evidence>
<accession>A0AAU9LN24</accession>
<comment type="caution">
    <text evidence="2">The sequence shown here is derived from an EMBL/GenBank/DDBJ whole genome shotgun (WGS) entry which is preliminary data.</text>
</comment>
<dbReference type="Proteomes" id="UP001157418">
    <property type="component" value="Unassembled WGS sequence"/>
</dbReference>
<dbReference type="PANTHER" id="PTHR34380:SF1">
    <property type="entry name" value="OS01G0221300 PROTEIN"/>
    <property type="match status" value="1"/>
</dbReference>
<protein>
    <recommendedName>
        <fullName evidence="4">FRIGIDA-like protein</fullName>
    </recommendedName>
</protein>
<keyword evidence="1" id="KW-0175">Coiled coil</keyword>
<feature type="coiled-coil region" evidence="1">
    <location>
        <begin position="47"/>
        <end position="159"/>
    </location>
</feature>
<reference evidence="2 3" key="1">
    <citation type="submission" date="2022-01" db="EMBL/GenBank/DDBJ databases">
        <authorList>
            <person name="Xiong W."/>
            <person name="Schranz E."/>
        </authorList>
    </citation>
    <scope>NUCLEOTIDE SEQUENCE [LARGE SCALE GENOMIC DNA]</scope>
</reference>